<dbReference type="AlphaFoldDB" id="A0A137NRY3"/>
<reference evidence="1 2" key="1">
    <citation type="journal article" date="2015" name="Genome Biol. Evol.">
        <title>Phylogenomic analyses indicate that early fungi evolved digesting cell walls of algal ancestors of land plants.</title>
        <authorList>
            <person name="Chang Y."/>
            <person name="Wang S."/>
            <person name="Sekimoto S."/>
            <person name="Aerts A.L."/>
            <person name="Choi C."/>
            <person name="Clum A."/>
            <person name="LaButti K.M."/>
            <person name="Lindquist E.A."/>
            <person name="Yee Ngan C."/>
            <person name="Ohm R.A."/>
            <person name="Salamov A.A."/>
            <person name="Grigoriev I.V."/>
            <person name="Spatafora J.W."/>
            <person name="Berbee M.L."/>
        </authorList>
    </citation>
    <scope>NUCLEOTIDE SEQUENCE [LARGE SCALE GENOMIC DNA]</scope>
    <source>
        <strain evidence="1 2">NRRL 28638</strain>
    </source>
</reference>
<sequence length="131" mass="14804">MNFNRLVRSSRLISKSILNTNNLVNNVPSFVGKASSIRTYVNHANLLRNQKLMPMLQELMKHPNVVGKLQELSQVLQAEGFDMNNLSGNKAVLMVKLMGNANIRTKLKELKDEIDKSGIKLNIEDMTKLIK</sequence>
<dbReference type="EMBL" id="KQ964869">
    <property type="protein sequence ID" value="KXN65496.1"/>
    <property type="molecule type" value="Genomic_DNA"/>
</dbReference>
<name>A0A137NRY3_CONC2</name>
<dbReference type="Proteomes" id="UP000070444">
    <property type="component" value="Unassembled WGS sequence"/>
</dbReference>
<proteinExistence type="predicted"/>
<dbReference type="OrthoDB" id="10008801at2759"/>
<protein>
    <submittedName>
        <fullName evidence="1">Uncharacterized protein</fullName>
    </submittedName>
</protein>
<keyword evidence="2" id="KW-1185">Reference proteome</keyword>
<organism evidence="1 2">
    <name type="scientific">Conidiobolus coronatus (strain ATCC 28846 / CBS 209.66 / NRRL 28638)</name>
    <name type="common">Delacroixia coronata</name>
    <dbReference type="NCBI Taxonomy" id="796925"/>
    <lineage>
        <taxon>Eukaryota</taxon>
        <taxon>Fungi</taxon>
        <taxon>Fungi incertae sedis</taxon>
        <taxon>Zoopagomycota</taxon>
        <taxon>Entomophthoromycotina</taxon>
        <taxon>Entomophthoromycetes</taxon>
        <taxon>Entomophthorales</taxon>
        <taxon>Ancylistaceae</taxon>
        <taxon>Conidiobolus</taxon>
    </lineage>
</organism>
<evidence type="ECO:0000313" key="1">
    <source>
        <dbReference type="EMBL" id="KXN65496.1"/>
    </source>
</evidence>
<gene>
    <name evidence="1" type="ORF">CONCODRAFT_80756</name>
</gene>
<evidence type="ECO:0000313" key="2">
    <source>
        <dbReference type="Proteomes" id="UP000070444"/>
    </source>
</evidence>
<accession>A0A137NRY3</accession>